<dbReference type="Proteomes" id="UP000825729">
    <property type="component" value="Unassembled WGS sequence"/>
</dbReference>
<name>A0AAV7EGK6_ARIFI</name>
<dbReference type="EMBL" id="JAINDJ010000005">
    <property type="protein sequence ID" value="KAG9446881.1"/>
    <property type="molecule type" value="Genomic_DNA"/>
</dbReference>
<organism evidence="1 2">
    <name type="scientific">Aristolochia fimbriata</name>
    <name type="common">White veined hardy Dutchman's pipe vine</name>
    <dbReference type="NCBI Taxonomy" id="158543"/>
    <lineage>
        <taxon>Eukaryota</taxon>
        <taxon>Viridiplantae</taxon>
        <taxon>Streptophyta</taxon>
        <taxon>Embryophyta</taxon>
        <taxon>Tracheophyta</taxon>
        <taxon>Spermatophyta</taxon>
        <taxon>Magnoliopsida</taxon>
        <taxon>Magnoliidae</taxon>
        <taxon>Piperales</taxon>
        <taxon>Aristolochiaceae</taxon>
        <taxon>Aristolochia</taxon>
    </lineage>
</organism>
<reference evidence="1 2" key="1">
    <citation type="submission" date="2021-07" db="EMBL/GenBank/DDBJ databases">
        <title>The Aristolochia fimbriata genome: insights into angiosperm evolution, floral development and chemical biosynthesis.</title>
        <authorList>
            <person name="Jiao Y."/>
        </authorList>
    </citation>
    <scope>NUCLEOTIDE SEQUENCE [LARGE SCALE GENOMIC DNA]</scope>
    <source>
        <strain evidence="1">IBCAS-2021</strain>
        <tissue evidence="1">Leaf</tissue>
    </source>
</reference>
<evidence type="ECO:0000313" key="2">
    <source>
        <dbReference type="Proteomes" id="UP000825729"/>
    </source>
</evidence>
<proteinExistence type="predicted"/>
<protein>
    <submittedName>
        <fullName evidence="1">Uncharacterized protein</fullName>
    </submittedName>
</protein>
<keyword evidence="2" id="KW-1185">Reference proteome</keyword>
<accession>A0AAV7EGK6</accession>
<gene>
    <name evidence="1" type="ORF">H6P81_013009</name>
</gene>
<dbReference type="AlphaFoldDB" id="A0AAV7EGK6"/>
<sequence>MFTFYWPGSNLWPSCSGHEFLRRDWVHAADWALATGVVSNARSGLMCQWPWLKRRPRLLLQPWAHAVGLGSSGGLGSCFSLGLMATTLAIGMGYPRLGSFCGPEFMAGSSSFIGPGHLQRPLALGASPELLILGLAKALEAA</sequence>
<comment type="caution">
    <text evidence="1">The sequence shown here is derived from an EMBL/GenBank/DDBJ whole genome shotgun (WGS) entry which is preliminary data.</text>
</comment>
<evidence type="ECO:0000313" key="1">
    <source>
        <dbReference type="EMBL" id="KAG9446881.1"/>
    </source>
</evidence>